<organism evidence="2 3">
    <name type="scientific">Streptomyces capillispiralis</name>
    <dbReference type="NCBI Taxonomy" id="68182"/>
    <lineage>
        <taxon>Bacteria</taxon>
        <taxon>Bacillati</taxon>
        <taxon>Actinomycetota</taxon>
        <taxon>Actinomycetes</taxon>
        <taxon>Kitasatosporales</taxon>
        <taxon>Streptomycetaceae</taxon>
        <taxon>Streptomyces</taxon>
    </lineage>
</organism>
<keyword evidence="3" id="KW-1185">Reference proteome</keyword>
<comment type="caution">
    <text evidence="2">The sequence shown here is derived from an EMBL/GenBank/DDBJ whole genome shotgun (WGS) entry which is preliminary data.</text>
</comment>
<proteinExistence type="predicted"/>
<evidence type="ECO:0000313" key="3">
    <source>
        <dbReference type="Proteomes" id="UP000316603"/>
    </source>
</evidence>
<dbReference type="AlphaFoldDB" id="A0A561TA10"/>
<evidence type="ECO:0000313" key="2">
    <source>
        <dbReference type="EMBL" id="TWF83942.1"/>
    </source>
</evidence>
<feature type="region of interest" description="Disordered" evidence="1">
    <location>
        <begin position="432"/>
        <end position="452"/>
    </location>
</feature>
<accession>A0A561TA10</accession>
<dbReference type="EMBL" id="VIWV01000001">
    <property type="protein sequence ID" value="TWF83942.1"/>
    <property type="molecule type" value="Genomic_DNA"/>
</dbReference>
<evidence type="ECO:0000256" key="1">
    <source>
        <dbReference type="SAM" id="MobiDB-lite"/>
    </source>
</evidence>
<protein>
    <submittedName>
        <fullName evidence="2">Uncharacterized protein</fullName>
    </submittedName>
</protein>
<reference evidence="2 3" key="1">
    <citation type="submission" date="2019-06" db="EMBL/GenBank/DDBJ databases">
        <title>Sequencing the genomes of 1000 actinobacteria strains.</title>
        <authorList>
            <person name="Klenk H.-P."/>
        </authorList>
    </citation>
    <scope>NUCLEOTIDE SEQUENCE [LARGE SCALE GENOMIC DNA]</scope>
    <source>
        <strain evidence="2 3">DSM 41695</strain>
    </source>
</reference>
<gene>
    <name evidence="2" type="ORF">FHX78_11875</name>
</gene>
<name>A0A561TA10_9ACTN</name>
<dbReference type="Proteomes" id="UP000316603">
    <property type="component" value="Unassembled WGS sequence"/>
</dbReference>
<sequence>MLAEAHKAGLQVLSDAQALRARFLLDDLRGLETPDRGPEDSEPETPADRTWRLYTCYERLKKAPVEASAQRELTEYLPLPVVDDLVDAACLTARAVPEEGPRRLYLQARLTPSGVGADGLRELGWHSELLRREFYTRLADGDASVLDQASGLSSRQRELVSELRTVRESGRVTHDLSKKRWLWPVLERLAPQTPVDLRRDKSFGPWLLVRRIQRALRLAHQSRLRGEEQKHLTLLRAAWNDAHALQRSWTLAGWEARNAMAYLLVLHGDDGPRYEEALDTLSSASGGGMREDRLPWEARRRLEGNREVLHQLARQRERNHILNPYLVLGVPDGADSWKERWRTLRRSLDMDGEALANEAKDAIEAFERGRATIPPYAVPLMPGKWAHSSVDVPEAVRSAMPMPRQTAPATAAERQFAKRQAAEAIVGTACDTMGLPPVGESSEDLLRESSSE</sequence>